<organism evidence="2 3">
    <name type="scientific">Channa striata</name>
    <name type="common">Snakehead murrel</name>
    <name type="synonym">Ophicephalus striatus</name>
    <dbReference type="NCBI Taxonomy" id="64152"/>
    <lineage>
        <taxon>Eukaryota</taxon>
        <taxon>Metazoa</taxon>
        <taxon>Chordata</taxon>
        <taxon>Craniata</taxon>
        <taxon>Vertebrata</taxon>
        <taxon>Euteleostomi</taxon>
        <taxon>Actinopterygii</taxon>
        <taxon>Neopterygii</taxon>
        <taxon>Teleostei</taxon>
        <taxon>Neoteleostei</taxon>
        <taxon>Acanthomorphata</taxon>
        <taxon>Anabantaria</taxon>
        <taxon>Anabantiformes</taxon>
        <taxon>Channoidei</taxon>
        <taxon>Channidae</taxon>
        <taxon>Channa</taxon>
    </lineage>
</organism>
<protein>
    <submittedName>
        <fullName evidence="2">Uncharacterized protein</fullName>
    </submittedName>
</protein>
<feature type="region of interest" description="Disordered" evidence="1">
    <location>
        <begin position="1"/>
        <end position="60"/>
    </location>
</feature>
<proteinExistence type="predicted"/>
<gene>
    <name evidence="2" type="ORF">Q5P01_000214</name>
</gene>
<keyword evidence="3" id="KW-1185">Reference proteome</keyword>
<feature type="compositionally biased region" description="Basic and acidic residues" evidence="1">
    <location>
        <begin position="22"/>
        <end position="32"/>
    </location>
</feature>
<evidence type="ECO:0000313" key="2">
    <source>
        <dbReference type="EMBL" id="KAK2811419.1"/>
    </source>
</evidence>
<evidence type="ECO:0000256" key="1">
    <source>
        <dbReference type="SAM" id="MobiDB-lite"/>
    </source>
</evidence>
<feature type="compositionally biased region" description="Basic and acidic residues" evidence="1">
    <location>
        <begin position="224"/>
        <end position="242"/>
    </location>
</feature>
<name>A0AA88IQS6_CHASR</name>
<feature type="compositionally biased region" description="Acidic residues" evidence="1">
    <location>
        <begin position="244"/>
        <end position="254"/>
    </location>
</feature>
<dbReference type="EMBL" id="JAUPFM010000176">
    <property type="protein sequence ID" value="KAK2811419.1"/>
    <property type="molecule type" value="Genomic_DNA"/>
</dbReference>
<evidence type="ECO:0000313" key="3">
    <source>
        <dbReference type="Proteomes" id="UP001187415"/>
    </source>
</evidence>
<accession>A0AA88IQS6</accession>
<dbReference type="Proteomes" id="UP001187415">
    <property type="component" value="Unassembled WGS sequence"/>
</dbReference>
<dbReference type="AlphaFoldDB" id="A0AA88IQS6"/>
<reference evidence="2" key="1">
    <citation type="submission" date="2023-07" db="EMBL/GenBank/DDBJ databases">
        <title>Chromosome-level Genome Assembly of Striped Snakehead (Channa striata).</title>
        <authorList>
            <person name="Liu H."/>
        </authorList>
    </citation>
    <scope>NUCLEOTIDE SEQUENCE</scope>
    <source>
        <strain evidence="2">Gz</strain>
        <tissue evidence="2">Muscle</tissue>
    </source>
</reference>
<feature type="region of interest" description="Disordered" evidence="1">
    <location>
        <begin position="224"/>
        <end position="303"/>
    </location>
</feature>
<comment type="caution">
    <text evidence="2">The sequence shown here is derived from an EMBL/GenBank/DDBJ whole genome shotgun (WGS) entry which is preliminary data.</text>
</comment>
<feature type="compositionally biased region" description="Polar residues" evidence="1">
    <location>
        <begin position="1"/>
        <end position="16"/>
    </location>
</feature>
<sequence length="303" mass="33490">MFSYSYNPRNATSFRQAPSPRKPQDPSAHDVGSEAGRVRSSFAPRPTPDPSEDGGIDSYDALPGEDLVTLDYLIGVALTTDHGYSFVQYRPTERHKTCAGSRLDPLQMINVFVRELRDRGVPTETYLHTPVPLRGRKTLLIRVSFADLTELSLESLWMLKGEARLHAARRRLVIAIDSRSLESCVLNPDSQRLLGPEPKNHDELLMDLAREGLVGYGACARRESGWRGDGEDGDGGEEKLAEGTDSEDEEEEEGGTTGGRAEDGDERCDGKKRTRQSGRLSGEREVCGGSARKRDTFYSEDAN</sequence>
<feature type="compositionally biased region" description="Basic and acidic residues" evidence="1">
    <location>
        <begin position="281"/>
        <end position="297"/>
    </location>
</feature>